<feature type="compositionally biased region" description="Basic and acidic residues" evidence="5">
    <location>
        <begin position="560"/>
        <end position="574"/>
    </location>
</feature>
<dbReference type="Gene3D" id="1.10.1410.10">
    <property type="match status" value="1"/>
</dbReference>
<organism evidence="8 9">
    <name type="scientific">Aspergillus pseudoustus</name>
    <dbReference type="NCBI Taxonomy" id="1810923"/>
    <lineage>
        <taxon>Eukaryota</taxon>
        <taxon>Fungi</taxon>
        <taxon>Dikarya</taxon>
        <taxon>Ascomycota</taxon>
        <taxon>Pezizomycotina</taxon>
        <taxon>Eurotiomycetes</taxon>
        <taxon>Eurotiomycetidae</taxon>
        <taxon>Eurotiales</taxon>
        <taxon>Aspergillaceae</taxon>
        <taxon>Aspergillus</taxon>
        <taxon>Aspergillus subgen. Nidulantes</taxon>
    </lineage>
</organism>
<dbReference type="SUPFAM" id="SSF81631">
    <property type="entry name" value="PAP/OAS1 substrate-binding domain"/>
    <property type="match status" value="1"/>
</dbReference>
<evidence type="ECO:0000259" key="7">
    <source>
        <dbReference type="Pfam" id="PF22600"/>
    </source>
</evidence>
<evidence type="ECO:0000256" key="3">
    <source>
        <dbReference type="ARBA" id="ARBA00022723"/>
    </source>
</evidence>
<dbReference type="EC" id="2.7.7.19" evidence="2"/>
<feature type="region of interest" description="Disordered" evidence="5">
    <location>
        <begin position="173"/>
        <end position="221"/>
    </location>
</feature>
<evidence type="ECO:0000259" key="6">
    <source>
        <dbReference type="Pfam" id="PF03828"/>
    </source>
</evidence>
<dbReference type="PANTHER" id="PTHR23092:SF15">
    <property type="entry name" value="INACTIVE NON-CANONICAL POLY(A) RNA POLYMERASE PROTEIN TRF4-2-RELATED"/>
    <property type="match status" value="1"/>
</dbReference>
<dbReference type="InterPro" id="IPR054708">
    <property type="entry name" value="MTPAP-like_central"/>
</dbReference>
<comment type="caution">
    <text evidence="8">The sequence shown here is derived from an EMBL/GenBank/DDBJ whole genome shotgun (WGS) entry which is preliminary data.</text>
</comment>
<comment type="similarity">
    <text evidence="1">Belongs to the DNA polymerase type-B-like family.</text>
</comment>
<feature type="region of interest" description="Disordered" evidence="5">
    <location>
        <begin position="560"/>
        <end position="652"/>
    </location>
</feature>
<reference evidence="8 9" key="1">
    <citation type="submission" date="2024-07" db="EMBL/GenBank/DDBJ databases">
        <title>Section-level genome sequencing and comparative genomics of Aspergillus sections Usti and Cavernicolus.</title>
        <authorList>
            <consortium name="Lawrence Berkeley National Laboratory"/>
            <person name="Nybo J.L."/>
            <person name="Vesth T.C."/>
            <person name="Theobald S."/>
            <person name="Frisvad J.C."/>
            <person name="Larsen T.O."/>
            <person name="Kjaerboelling I."/>
            <person name="Rothschild-Mancinelli K."/>
            <person name="Lyhne E.K."/>
            <person name="Kogle M.E."/>
            <person name="Barry K."/>
            <person name="Clum A."/>
            <person name="Na H."/>
            <person name="Ledsgaard L."/>
            <person name="Lin J."/>
            <person name="Lipzen A."/>
            <person name="Kuo A."/>
            <person name="Riley R."/>
            <person name="Mondo S."/>
            <person name="Labutti K."/>
            <person name="Haridas S."/>
            <person name="Pangalinan J."/>
            <person name="Salamov A.A."/>
            <person name="Simmons B.A."/>
            <person name="Magnuson J.K."/>
            <person name="Chen J."/>
            <person name="Drula E."/>
            <person name="Henrissat B."/>
            <person name="Wiebenga A."/>
            <person name="Lubbers R.J."/>
            <person name="Gomes A.C."/>
            <person name="Makela M.R."/>
            <person name="Stajich J."/>
            <person name="Grigoriev I.V."/>
            <person name="Mortensen U.H."/>
            <person name="De Vries R.P."/>
            <person name="Baker S.E."/>
            <person name="Andersen M.R."/>
        </authorList>
    </citation>
    <scope>NUCLEOTIDE SEQUENCE [LARGE SCALE GENOMIC DNA]</scope>
    <source>
        <strain evidence="8 9">CBS 123904</strain>
    </source>
</reference>
<dbReference type="InterPro" id="IPR045862">
    <property type="entry name" value="Trf4-like"/>
</dbReference>
<evidence type="ECO:0000313" key="9">
    <source>
        <dbReference type="Proteomes" id="UP001610446"/>
    </source>
</evidence>
<evidence type="ECO:0000256" key="5">
    <source>
        <dbReference type="SAM" id="MobiDB-lite"/>
    </source>
</evidence>
<feature type="compositionally biased region" description="Pro residues" evidence="5">
    <location>
        <begin position="582"/>
        <end position="615"/>
    </location>
</feature>
<feature type="compositionally biased region" description="Basic and acidic residues" evidence="5">
    <location>
        <begin position="638"/>
        <end position="652"/>
    </location>
</feature>
<proteinExistence type="inferred from homology"/>
<evidence type="ECO:0000256" key="1">
    <source>
        <dbReference type="ARBA" id="ARBA00008593"/>
    </source>
</evidence>
<dbReference type="Proteomes" id="UP001610446">
    <property type="component" value="Unassembled WGS sequence"/>
</dbReference>
<dbReference type="PANTHER" id="PTHR23092">
    <property type="entry name" value="POLY(A) RNA POLYMERASE"/>
    <property type="match status" value="1"/>
</dbReference>
<feature type="domain" description="Poly(A) RNA polymerase mitochondrial-like central palm" evidence="7">
    <location>
        <begin position="251"/>
        <end position="392"/>
    </location>
</feature>
<keyword evidence="9" id="KW-1185">Reference proteome</keyword>
<name>A0ABR4KZX7_9EURO</name>
<evidence type="ECO:0000313" key="8">
    <source>
        <dbReference type="EMBL" id="KAL2857820.1"/>
    </source>
</evidence>
<dbReference type="Pfam" id="PF22600">
    <property type="entry name" value="MTPAP-like_central"/>
    <property type="match status" value="1"/>
</dbReference>
<dbReference type="CDD" id="cd05402">
    <property type="entry name" value="NT_PAP_TUTase"/>
    <property type="match status" value="1"/>
</dbReference>
<sequence>MPPPAFQFRGGNQRSSHQPRNEFTFRYPRPGTSERPLLRTRREVTPELLTRLDKGAEKPAMKFARLENLSDSEEAEMDVSSSDDDQEAHPRKKRAPESKTASSPATVAVAPPAPKWSNPDPYTALPPPDETQTKKVDVVKLIRKARLAASATQAAQTDAVVSNEDFISLAGLVDEEESNRAPENAPTGPRVGNRKRTRDDELKGSAKSIGNLGSRHPQDGSILDEWKVRHSEESGSPWLTLQPTLSVGAKLHNEIIAFYHWVKPVSYEQLVRDDLVARLQAAFQNRYYGVQLRSFGSFASGLYLPTADMDLVLLSTNFMRTGIKTFGERKGQIYAFSAFLRNLNLAVPGSIETIAHARVPILKFVDKLTGLKVDLSFDNDSGLIANNTFQQWKSEYPAMPVIVAVIKQFLLLRGLNEVPTGGLGGFSITCLVTSLLQHMPYGNMTPNLGNVLMEFFHFYGYLFDYESVGIRLNPPGYFNKRAYKVYKDTNNSRLCIEDPNNPDNDISGGTREVPLIFKSFAEAYRLLKERMVSMVDADMAGGESVLGAIIAANLDEYKESRSQLRDVFENDPRFRRYRRSSAPPPPPRSPPPQTNPIPPPPPSSSKPSHPLPARPPSGSKKTQEKNDKLTKTQKKKQASKDRSARLKRLRPDIRKIPLAISNEEAMELGGYSTQSEMDKDLLMREKELSVAS</sequence>
<dbReference type="Gene3D" id="3.30.460.10">
    <property type="entry name" value="Beta Polymerase, domain 2"/>
    <property type="match status" value="1"/>
</dbReference>
<feature type="domain" description="PAP-associated" evidence="6">
    <location>
        <begin position="447"/>
        <end position="504"/>
    </location>
</feature>
<evidence type="ECO:0000256" key="4">
    <source>
        <dbReference type="ARBA" id="ARBA00022842"/>
    </source>
</evidence>
<dbReference type="Pfam" id="PF03828">
    <property type="entry name" value="PAP_assoc"/>
    <property type="match status" value="1"/>
</dbReference>
<accession>A0ABR4KZX7</accession>
<dbReference type="SUPFAM" id="SSF81301">
    <property type="entry name" value="Nucleotidyltransferase"/>
    <property type="match status" value="1"/>
</dbReference>
<dbReference type="InterPro" id="IPR002058">
    <property type="entry name" value="PAP_assoc"/>
</dbReference>
<feature type="compositionally biased region" description="Acidic residues" evidence="5">
    <location>
        <begin position="70"/>
        <end position="86"/>
    </location>
</feature>
<feature type="compositionally biased region" description="Basic and acidic residues" evidence="5">
    <location>
        <begin position="621"/>
        <end position="630"/>
    </location>
</feature>
<dbReference type="EMBL" id="JBFXLU010000003">
    <property type="protein sequence ID" value="KAL2857820.1"/>
    <property type="molecule type" value="Genomic_DNA"/>
</dbReference>
<evidence type="ECO:0000256" key="2">
    <source>
        <dbReference type="ARBA" id="ARBA00012388"/>
    </source>
</evidence>
<feature type="compositionally biased region" description="Basic and acidic residues" evidence="5">
    <location>
        <begin position="36"/>
        <end position="60"/>
    </location>
</feature>
<dbReference type="InterPro" id="IPR043519">
    <property type="entry name" value="NT_sf"/>
</dbReference>
<feature type="region of interest" description="Disordered" evidence="5">
    <location>
        <begin position="1"/>
        <end position="133"/>
    </location>
</feature>
<keyword evidence="3" id="KW-0479">Metal-binding</keyword>
<feature type="compositionally biased region" description="Low complexity" evidence="5">
    <location>
        <begin position="100"/>
        <end position="110"/>
    </location>
</feature>
<keyword evidence="4" id="KW-0460">Magnesium</keyword>
<gene>
    <name evidence="8" type="ORF">BJY01DRAFT_230958</name>
</gene>
<protein>
    <recommendedName>
        <fullName evidence="2">polynucleotide adenylyltransferase</fullName>
        <ecNumber evidence="2">2.7.7.19</ecNumber>
    </recommendedName>
</protein>